<evidence type="ECO:0000313" key="2">
    <source>
        <dbReference type="Proteomes" id="UP000789366"/>
    </source>
</evidence>
<evidence type="ECO:0000313" key="1">
    <source>
        <dbReference type="EMBL" id="CAG8733051.1"/>
    </source>
</evidence>
<dbReference type="Proteomes" id="UP000789366">
    <property type="component" value="Unassembled WGS sequence"/>
</dbReference>
<reference evidence="1" key="1">
    <citation type="submission" date="2021-06" db="EMBL/GenBank/DDBJ databases">
        <authorList>
            <person name="Kallberg Y."/>
            <person name="Tangrot J."/>
            <person name="Rosling A."/>
        </authorList>
    </citation>
    <scope>NUCLEOTIDE SEQUENCE</scope>
    <source>
        <strain evidence="1">28 12/20/2015</strain>
    </source>
</reference>
<proteinExistence type="predicted"/>
<sequence>DNKYQLGSKFGIIDVCYSVSELEPLNTAEFSKLDIILLTKISVREASCLQSAGAALSLICNCK</sequence>
<dbReference type="EMBL" id="CAJVPW010034229">
    <property type="protein sequence ID" value="CAG8733051.1"/>
    <property type="molecule type" value="Genomic_DNA"/>
</dbReference>
<feature type="non-terminal residue" evidence="1">
    <location>
        <position position="1"/>
    </location>
</feature>
<organism evidence="1 2">
    <name type="scientific">Cetraspora pellucida</name>
    <dbReference type="NCBI Taxonomy" id="1433469"/>
    <lineage>
        <taxon>Eukaryota</taxon>
        <taxon>Fungi</taxon>
        <taxon>Fungi incertae sedis</taxon>
        <taxon>Mucoromycota</taxon>
        <taxon>Glomeromycotina</taxon>
        <taxon>Glomeromycetes</taxon>
        <taxon>Diversisporales</taxon>
        <taxon>Gigasporaceae</taxon>
        <taxon>Cetraspora</taxon>
    </lineage>
</organism>
<comment type="caution">
    <text evidence="1">The sequence shown here is derived from an EMBL/GenBank/DDBJ whole genome shotgun (WGS) entry which is preliminary data.</text>
</comment>
<protein>
    <submittedName>
        <fullName evidence="1">7554_t:CDS:1</fullName>
    </submittedName>
</protein>
<gene>
    <name evidence="1" type="ORF">SPELUC_LOCUS13250</name>
</gene>
<keyword evidence="2" id="KW-1185">Reference proteome</keyword>
<feature type="non-terminal residue" evidence="1">
    <location>
        <position position="63"/>
    </location>
</feature>
<accession>A0ACA9Q0X9</accession>
<name>A0ACA9Q0X9_9GLOM</name>